<accession>A0A9D4UFL2</accession>
<organism evidence="2 3">
    <name type="scientific">Adiantum capillus-veneris</name>
    <name type="common">Maidenhair fern</name>
    <dbReference type="NCBI Taxonomy" id="13818"/>
    <lineage>
        <taxon>Eukaryota</taxon>
        <taxon>Viridiplantae</taxon>
        <taxon>Streptophyta</taxon>
        <taxon>Embryophyta</taxon>
        <taxon>Tracheophyta</taxon>
        <taxon>Polypodiopsida</taxon>
        <taxon>Polypodiidae</taxon>
        <taxon>Polypodiales</taxon>
        <taxon>Pteridineae</taxon>
        <taxon>Pteridaceae</taxon>
        <taxon>Vittarioideae</taxon>
        <taxon>Adiantum</taxon>
    </lineage>
</organism>
<dbReference type="Gene3D" id="3.40.50.720">
    <property type="entry name" value="NAD(P)-binding Rossmann-like Domain"/>
    <property type="match status" value="1"/>
</dbReference>
<protein>
    <submittedName>
        <fullName evidence="2">Uncharacterized protein</fullName>
    </submittedName>
</protein>
<dbReference type="GO" id="GO:0005886">
    <property type="term" value="C:plasma membrane"/>
    <property type="evidence" value="ECO:0007669"/>
    <property type="project" value="TreeGrafter"/>
</dbReference>
<proteinExistence type="predicted"/>
<keyword evidence="1" id="KW-0732">Signal</keyword>
<dbReference type="GO" id="GO:0009247">
    <property type="term" value="P:glycolipid biosynthetic process"/>
    <property type="evidence" value="ECO:0007669"/>
    <property type="project" value="TreeGrafter"/>
</dbReference>
<dbReference type="OrthoDB" id="10268090at2759"/>
<evidence type="ECO:0000313" key="3">
    <source>
        <dbReference type="Proteomes" id="UP000886520"/>
    </source>
</evidence>
<feature type="chain" id="PRO_5039067308" evidence="1">
    <location>
        <begin position="25"/>
        <end position="177"/>
    </location>
</feature>
<dbReference type="GO" id="GO:0005811">
    <property type="term" value="C:lipid droplet"/>
    <property type="evidence" value="ECO:0007669"/>
    <property type="project" value="TreeGrafter"/>
</dbReference>
<evidence type="ECO:0000313" key="2">
    <source>
        <dbReference type="EMBL" id="KAI5066434.1"/>
    </source>
</evidence>
<comment type="caution">
    <text evidence="2">The sequence shown here is derived from an EMBL/GenBank/DDBJ whole genome shotgun (WGS) entry which is preliminary data.</text>
</comment>
<dbReference type="PANTHER" id="PTHR12286:SF5">
    <property type="entry name" value="SACCHAROPINE DEHYDROGENASE-LIKE OXIDOREDUCTASE"/>
    <property type="match status" value="1"/>
</dbReference>
<sequence>MCRHTRLVLNCVGLFCLYELPVVATCIEAGIDYLDIRGEPKFMERMELLYHQAASDGGSLIVSACGYDSIPAEFGLLHHLKQWVAPCLPTSVDCFLQITSSTKGVDNLGTWEFVVLSVSNASDLREMRAKTKNSMARVHVPSALAKKPSLLYWNKHVSLWALYLPSADSAAMVRRTM</sequence>
<evidence type="ECO:0000256" key="1">
    <source>
        <dbReference type="SAM" id="SignalP"/>
    </source>
</evidence>
<dbReference type="GO" id="GO:0005739">
    <property type="term" value="C:mitochondrion"/>
    <property type="evidence" value="ECO:0007669"/>
    <property type="project" value="TreeGrafter"/>
</dbReference>
<dbReference type="PANTHER" id="PTHR12286">
    <property type="entry name" value="SACCHAROPINE DEHYDROGENASE-LIKE OXIDOREDUCTASE"/>
    <property type="match status" value="1"/>
</dbReference>
<keyword evidence="3" id="KW-1185">Reference proteome</keyword>
<dbReference type="Proteomes" id="UP000886520">
    <property type="component" value="Chromosome 18"/>
</dbReference>
<dbReference type="AlphaFoldDB" id="A0A9D4UFL2"/>
<dbReference type="EMBL" id="JABFUD020000018">
    <property type="protein sequence ID" value="KAI5066434.1"/>
    <property type="molecule type" value="Genomic_DNA"/>
</dbReference>
<gene>
    <name evidence="2" type="ORF">GOP47_0019058</name>
</gene>
<name>A0A9D4UFL2_ADICA</name>
<feature type="signal peptide" evidence="1">
    <location>
        <begin position="1"/>
        <end position="24"/>
    </location>
</feature>
<dbReference type="InterPro" id="IPR051276">
    <property type="entry name" value="Saccharopine_DH-like_oxidrdct"/>
</dbReference>
<reference evidence="2" key="1">
    <citation type="submission" date="2021-01" db="EMBL/GenBank/DDBJ databases">
        <title>Adiantum capillus-veneris genome.</title>
        <authorList>
            <person name="Fang Y."/>
            <person name="Liao Q."/>
        </authorList>
    </citation>
    <scope>NUCLEOTIDE SEQUENCE</scope>
    <source>
        <strain evidence="2">H3</strain>
        <tissue evidence="2">Leaf</tissue>
    </source>
</reference>